<dbReference type="Gene3D" id="3.40.50.720">
    <property type="entry name" value="NAD(P)-binding Rossmann-like Domain"/>
    <property type="match status" value="1"/>
</dbReference>
<comment type="caution">
    <text evidence="2">The sequence shown here is derived from an EMBL/GenBank/DDBJ whole genome shotgun (WGS) entry which is preliminary data.</text>
</comment>
<dbReference type="InterPro" id="IPR031629">
    <property type="entry name" value="DpaA_N"/>
</dbReference>
<dbReference type="SUPFAM" id="SSF51735">
    <property type="entry name" value="NAD(P)-binding Rossmann-fold domains"/>
    <property type="match status" value="1"/>
</dbReference>
<organism evidence="2 3">
    <name type="scientific">Lachnoclostridium phytofermentans</name>
    <dbReference type="NCBI Taxonomy" id="66219"/>
    <lineage>
        <taxon>Bacteria</taxon>
        <taxon>Bacillati</taxon>
        <taxon>Bacillota</taxon>
        <taxon>Clostridia</taxon>
        <taxon>Lachnospirales</taxon>
        <taxon>Lachnospiraceae</taxon>
    </lineage>
</organism>
<dbReference type="AlphaFoldDB" id="A0A3D2X7H2"/>
<proteinExistence type="predicted"/>
<dbReference type="NCBIfam" id="NF006162">
    <property type="entry name" value="PRK08306.1"/>
    <property type="match status" value="1"/>
</dbReference>
<evidence type="ECO:0000313" key="3">
    <source>
        <dbReference type="Proteomes" id="UP000262969"/>
    </source>
</evidence>
<name>A0A3D2X7H2_9FIRM</name>
<dbReference type="Pfam" id="PF16924">
    <property type="entry name" value="DpaA_N"/>
    <property type="match status" value="1"/>
</dbReference>
<accession>A0A3D2X7H2</accession>
<evidence type="ECO:0000313" key="2">
    <source>
        <dbReference type="EMBL" id="HCL02677.1"/>
    </source>
</evidence>
<reference evidence="2 3" key="1">
    <citation type="journal article" date="2018" name="Nat. Biotechnol.">
        <title>A standardized bacterial taxonomy based on genome phylogeny substantially revises the tree of life.</title>
        <authorList>
            <person name="Parks D.H."/>
            <person name="Chuvochina M."/>
            <person name="Waite D.W."/>
            <person name="Rinke C."/>
            <person name="Skarshewski A."/>
            <person name="Chaumeil P.A."/>
            <person name="Hugenholtz P."/>
        </authorList>
    </citation>
    <scope>NUCLEOTIDE SEQUENCE [LARGE SCALE GENOMIC DNA]</scope>
    <source>
        <strain evidence="2">UBA11728</strain>
    </source>
</reference>
<dbReference type="InterPro" id="IPR036291">
    <property type="entry name" value="NAD(P)-bd_dom_sf"/>
</dbReference>
<evidence type="ECO:0000259" key="1">
    <source>
        <dbReference type="Pfam" id="PF16924"/>
    </source>
</evidence>
<dbReference type="Proteomes" id="UP000262969">
    <property type="component" value="Unassembled WGS sequence"/>
</dbReference>
<sequence length="308" mass="33450">MNDHSYIIEEGGSSMSQLSKIVFLGGDLRQYYMIKQLMEAGFPVAVYGLDRGELGDTIYEATTLKEALSFGNIVICPIPVSKNQVDIFSKHAVPDLTLDKLKENLTEGHTLFGGCFDKSMSKYCEKKNIRLYDFMEIESVSIANAIATAEGTIAEAILRSTVNLHKNECLVLGFGRCAKILADKLKGMGAKVSVGARNEEALAYADAYGYENIPLSELSKHLHRFPFIFNTIPAMVLDSALISYVRKDAVIIDISSKPGGVNFDYCNQLGINASLCLGLPGIYAPKASATILVTALFNCISGSASSKE</sequence>
<gene>
    <name evidence="2" type="ORF">DHW61_09750</name>
</gene>
<feature type="domain" description="Dipicolinate synthase subunit A N-terminal" evidence="1">
    <location>
        <begin position="20"/>
        <end position="135"/>
    </location>
</feature>
<dbReference type="EMBL" id="DPVV01000319">
    <property type="protein sequence ID" value="HCL02677.1"/>
    <property type="molecule type" value="Genomic_DNA"/>
</dbReference>
<protein>
    <submittedName>
        <fullName evidence="2">Dipicolinate synthase subunit DpsA</fullName>
    </submittedName>
</protein>